<sequence length="199" mass="22189">MKGPQTDGTTEYPDHTPTDHTPPIAPAKAVPRTQHRQKLEDHIIFEFHKLALHATKMLTGYAVSTGLTTRETDAILKVWQAQLTDQPITASELALELGISRAAVSYLTEKLEAAGYLSRTSDTKDRRRSYLILSELGAHIGSEFVKTVEPHREIADILAPYDDGQVATFLQIVRELTRILPQSHQPAALHPKLKNCHQD</sequence>
<dbReference type="Gene3D" id="1.10.10.10">
    <property type="entry name" value="Winged helix-like DNA-binding domain superfamily/Winged helix DNA-binding domain"/>
    <property type="match status" value="1"/>
</dbReference>
<dbReference type="InterPro" id="IPR000835">
    <property type="entry name" value="HTH_MarR-typ"/>
</dbReference>
<gene>
    <name evidence="6" type="ORF">J2S36_001605</name>
</gene>
<organism evidence="6 7">
    <name type="scientific">Arcanobacterium hippocoleae</name>
    <dbReference type="NCBI Taxonomy" id="149017"/>
    <lineage>
        <taxon>Bacteria</taxon>
        <taxon>Bacillati</taxon>
        <taxon>Actinomycetota</taxon>
        <taxon>Actinomycetes</taxon>
        <taxon>Actinomycetales</taxon>
        <taxon>Actinomycetaceae</taxon>
        <taxon>Arcanobacterium</taxon>
    </lineage>
</organism>
<dbReference type="SUPFAM" id="SSF46785">
    <property type="entry name" value="Winged helix' DNA-binding domain"/>
    <property type="match status" value="1"/>
</dbReference>
<accession>A0ABU1T3U6</accession>
<dbReference type="Pfam" id="PF12802">
    <property type="entry name" value="MarR_2"/>
    <property type="match status" value="1"/>
</dbReference>
<dbReference type="SMART" id="SM00347">
    <property type="entry name" value="HTH_MARR"/>
    <property type="match status" value="1"/>
</dbReference>
<keyword evidence="7" id="KW-1185">Reference proteome</keyword>
<dbReference type="InterPro" id="IPR036390">
    <property type="entry name" value="WH_DNA-bd_sf"/>
</dbReference>
<dbReference type="PANTHER" id="PTHR33164:SF43">
    <property type="entry name" value="HTH-TYPE TRANSCRIPTIONAL REPRESSOR YETL"/>
    <property type="match status" value="1"/>
</dbReference>
<evidence type="ECO:0000256" key="3">
    <source>
        <dbReference type="ARBA" id="ARBA00023163"/>
    </source>
</evidence>
<dbReference type="PROSITE" id="PS01117">
    <property type="entry name" value="HTH_MARR_1"/>
    <property type="match status" value="1"/>
</dbReference>
<keyword evidence="3" id="KW-0804">Transcription</keyword>
<keyword evidence="1" id="KW-0805">Transcription regulation</keyword>
<evidence type="ECO:0000259" key="5">
    <source>
        <dbReference type="PROSITE" id="PS50995"/>
    </source>
</evidence>
<comment type="caution">
    <text evidence="6">The sequence shown here is derived from an EMBL/GenBank/DDBJ whole genome shotgun (WGS) entry which is preliminary data.</text>
</comment>
<proteinExistence type="predicted"/>
<evidence type="ECO:0000256" key="1">
    <source>
        <dbReference type="ARBA" id="ARBA00023015"/>
    </source>
</evidence>
<feature type="region of interest" description="Disordered" evidence="4">
    <location>
        <begin position="1"/>
        <end position="35"/>
    </location>
</feature>
<dbReference type="InterPro" id="IPR011991">
    <property type="entry name" value="ArsR-like_HTH"/>
</dbReference>
<dbReference type="PRINTS" id="PR00598">
    <property type="entry name" value="HTHMARR"/>
</dbReference>
<dbReference type="EMBL" id="JAVDUJ010000001">
    <property type="protein sequence ID" value="MDR6940062.1"/>
    <property type="molecule type" value="Genomic_DNA"/>
</dbReference>
<keyword evidence="2 6" id="KW-0238">DNA-binding</keyword>
<dbReference type="InterPro" id="IPR023187">
    <property type="entry name" value="Tscrpt_reg_MarR-type_CS"/>
</dbReference>
<dbReference type="InterPro" id="IPR039422">
    <property type="entry name" value="MarR/SlyA-like"/>
</dbReference>
<dbReference type="Proteomes" id="UP001266099">
    <property type="component" value="Unassembled WGS sequence"/>
</dbReference>
<dbReference type="CDD" id="cd00090">
    <property type="entry name" value="HTH_ARSR"/>
    <property type="match status" value="1"/>
</dbReference>
<evidence type="ECO:0000313" key="7">
    <source>
        <dbReference type="Proteomes" id="UP001266099"/>
    </source>
</evidence>
<reference evidence="6 7" key="1">
    <citation type="submission" date="2023-07" db="EMBL/GenBank/DDBJ databases">
        <title>Sequencing the genomes of 1000 actinobacteria strains.</title>
        <authorList>
            <person name="Klenk H.-P."/>
        </authorList>
    </citation>
    <scope>NUCLEOTIDE SEQUENCE [LARGE SCALE GENOMIC DNA]</scope>
    <source>
        <strain evidence="6 7">DSM 15539</strain>
    </source>
</reference>
<protein>
    <submittedName>
        <fullName evidence="6">DNA-binding MarR family transcriptional regulator</fullName>
    </submittedName>
</protein>
<name>A0ABU1T3U6_9ACTO</name>
<evidence type="ECO:0000256" key="2">
    <source>
        <dbReference type="ARBA" id="ARBA00023125"/>
    </source>
</evidence>
<evidence type="ECO:0000313" key="6">
    <source>
        <dbReference type="EMBL" id="MDR6940062.1"/>
    </source>
</evidence>
<dbReference type="GO" id="GO:0003677">
    <property type="term" value="F:DNA binding"/>
    <property type="evidence" value="ECO:0007669"/>
    <property type="project" value="UniProtKB-KW"/>
</dbReference>
<dbReference type="PANTHER" id="PTHR33164">
    <property type="entry name" value="TRANSCRIPTIONAL REGULATOR, MARR FAMILY"/>
    <property type="match status" value="1"/>
</dbReference>
<evidence type="ECO:0000256" key="4">
    <source>
        <dbReference type="SAM" id="MobiDB-lite"/>
    </source>
</evidence>
<dbReference type="InterPro" id="IPR036388">
    <property type="entry name" value="WH-like_DNA-bd_sf"/>
</dbReference>
<feature type="domain" description="HTH marR-type" evidence="5">
    <location>
        <begin position="40"/>
        <end position="178"/>
    </location>
</feature>
<dbReference type="PROSITE" id="PS50995">
    <property type="entry name" value="HTH_MARR_2"/>
    <property type="match status" value="1"/>
</dbReference>
<dbReference type="RefSeq" id="WP_309957245.1">
    <property type="nucleotide sequence ID" value="NZ_JAVDUJ010000001.1"/>
</dbReference>